<reference evidence="5" key="2">
    <citation type="journal article" date="2010" name="Nature">
        <title>Comparative genomics reveals mobile pathogenicity chromosomes in Fusarium.</title>
        <authorList>
            <person name="Ma L.J."/>
            <person name="van der Does H.C."/>
            <person name="Borkovich K.A."/>
            <person name="Coleman J.J."/>
            <person name="Daboussi M.J."/>
            <person name="Di Pietro A."/>
            <person name="Dufresne M."/>
            <person name="Freitag M."/>
            <person name="Grabherr M."/>
            <person name="Henrissat B."/>
            <person name="Houterman P.M."/>
            <person name="Kang S."/>
            <person name="Shim W.B."/>
            <person name="Woloshuk C."/>
            <person name="Xie X."/>
            <person name="Xu J.R."/>
            <person name="Antoniw J."/>
            <person name="Baker S.E."/>
            <person name="Bluhm B.H."/>
            <person name="Breakspear A."/>
            <person name="Brown D.W."/>
            <person name="Butchko R.A."/>
            <person name="Chapman S."/>
            <person name="Coulson R."/>
            <person name="Coutinho P.M."/>
            <person name="Danchin E.G."/>
            <person name="Diener A."/>
            <person name="Gale L.R."/>
            <person name="Gardiner D.M."/>
            <person name="Goff S."/>
            <person name="Hammond-Kosack K.E."/>
            <person name="Hilburn K."/>
            <person name="Hua-Van A."/>
            <person name="Jonkers W."/>
            <person name="Kazan K."/>
            <person name="Kodira C.D."/>
            <person name="Koehrsen M."/>
            <person name="Kumar L."/>
            <person name="Lee Y.H."/>
            <person name="Li L."/>
            <person name="Manners J.M."/>
            <person name="Miranda-Saavedra D."/>
            <person name="Mukherjee M."/>
            <person name="Park G."/>
            <person name="Park J."/>
            <person name="Park S.Y."/>
            <person name="Proctor R.H."/>
            <person name="Regev A."/>
            <person name="Ruiz-Roldan M.C."/>
            <person name="Sain D."/>
            <person name="Sakthikumar S."/>
            <person name="Sykes S."/>
            <person name="Schwartz D.C."/>
            <person name="Turgeon B.G."/>
            <person name="Wapinski I."/>
            <person name="Yoder O."/>
            <person name="Young S."/>
            <person name="Zeng Q."/>
            <person name="Zhou S."/>
            <person name="Galagan J."/>
            <person name="Cuomo C.A."/>
            <person name="Kistler H.C."/>
            <person name="Rep M."/>
        </authorList>
    </citation>
    <scope>NUCLEOTIDE SEQUENCE [LARGE SCALE GENOMIC DNA]</scope>
    <source>
        <strain evidence="5">4287</strain>
    </source>
</reference>
<organism evidence="5 6">
    <name type="scientific">Fusarium oxysporum f. sp. lycopersici (strain 4287 / CBS 123668 / FGSC 9935 / NRRL 34936)</name>
    <name type="common">Fusarium vascular wilt of tomato</name>
    <dbReference type="NCBI Taxonomy" id="426428"/>
    <lineage>
        <taxon>Eukaryota</taxon>
        <taxon>Fungi</taxon>
        <taxon>Dikarya</taxon>
        <taxon>Ascomycota</taxon>
        <taxon>Pezizomycotina</taxon>
        <taxon>Sordariomycetes</taxon>
        <taxon>Hypocreomycetidae</taxon>
        <taxon>Hypocreales</taxon>
        <taxon>Nectriaceae</taxon>
        <taxon>Fusarium</taxon>
        <taxon>Fusarium oxysporum species complex</taxon>
    </lineage>
</organism>
<dbReference type="InterPro" id="IPR023213">
    <property type="entry name" value="CAT-like_dom_sf"/>
</dbReference>
<keyword evidence="4" id="KW-0012">Acyltransferase</keyword>
<evidence type="ECO:0000256" key="4">
    <source>
        <dbReference type="ARBA" id="ARBA00023315"/>
    </source>
</evidence>
<sequence length="538" mass="60797">MAATRTDQQISPVSWQSLHQFAKFVFSTAMSALLNYLPFSKKEERHPLPDTVESDDIIPVHLFDDTAAARGIVLVWTLQFEDVLNPHKLSDALSKLFEMEGWRRLGGRFRQRPDGGLEIHVPREFTNDRPAVYFTKEEFETPMSEHPLASRLPKPTGSISTYTGPKEFCALGLRPETPRNMDDFVHSDIPQFCLHVQTFTDGTLVNLTFSHVTTDLMGLSAIFEAWSQVLAGKPEAVIPMPGYRKDVFDDMLKSPRKEPHVLADKILDGWRFKVWGLRSLYESWRSGNIRSRTLCIPKDTIRRMMQQARSHLEEEAINDKPFISEGDIFAALSCLMLAKYQGRGTNRELATIMAVDPRSRARSVFLPDKAYVQNSPTNAFVFCRANEILDLPLGKLALQVREAIQAQTTEEQLKASTALSVESMKTNSMPVVFGSTNMAAQFMSNWTKGDLAEKLDFSPAIEQEVRPESRRGKRGHPVYYQASDPGHNTVSAISSVFVVVGKDYEGNTWFSNSLPQEMWTDLMDYLEQLSHAGRAPKL</sequence>
<keyword evidence="3" id="KW-0808">Transferase</keyword>
<dbReference type="KEGG" id="fox:FOXG_13326"/>
<name>A0A0J9WSL1_FUSO4</name>
<dbReference type="Proteomes" id="UP000009097">
    <property type="component" value="Unassembled WGS sequence"/>
</dbReference>
<dbReference type="PANTHER" id="PTHR31896:SF69">
    <property type="entry name" value="FAMILY REGULATORY PROTEIN, PUTATIVE (AFU_ORTHOLOGUE AFUA_3G14730)-RELATED"/>
    <property type="match status" value="1"/>
</dbReference>
<dbReference type="AlphaFoldDB" id="A0A0J9WSL1"/>
<dbReference type="GO" id="GO:0016746">
    <property type="term" value="F:acyltransferase activity"/>
    <property type="evidence" value="ECO:0007669"/>
    <property type="project" value="UniProtKB-KW"/>
</dbReference>
<evidence type="ECO:0000313" key="6">
    <source>
        <dbReference type="Proteomes" id="UP000009097"/>
    </source>
</evidence>
<dbReference type="OrthoDB" id="21502at2759"/>
<reference evidence="5" key="1">
    <citation type="submission" date="2007-04" db="EMBL/GenBank/DDBJ databases">
        <authorList>
            <consortium name="The Broad Institute Genome Sequencing Platform"/>
            <person name="Birren B."/>
            <person name="Lander E."/>
            <person name="Galagan J."/>
            <person name="Nusbaum C."/>
            <person name="Devon K."/>
            <person name="Ma L.-J."/>
            <person name="Jaffe D."/>
            <person name="Butler J."/>
            <person name="Alvarez P."/>
            <person name="Gnerre S."/>
            <person name="Grabherr M."/>
            <person name="Kleber M."/>
            <person name="Mauceli E."/>
            <person name="Brockman W."/>
            <person name="MacCallum I.A."/>
            <person name="Young S."/>
            <person name="LaButti K."/>
            <person name="DeCaprio D."/>
            <person name="Crawford M."/>
            <person name="Koehrsen M."/>
            <person name="Engels R."/>
            <person name="Montgomery P."/>
            <person name="Pearson M."/>
            <person name="Howarth C."/>
            <person name="Larson L."/>
            <person name="White J."/>
            <person name="O'Leary S."/>
            <person name="Kodira C."/>
            <person name="Zeng Q."/>
            <person name="Yandava C."/>
            <person name="Alvarado L."/>
            <person name="Kistler C."/>
            <person name="Shim W.-B."/>
            <person name="Kang S."/>
            <person name="Woloshuk C."/>
        </authorList>
    </citation>
    <scope>NUCLEOTIDE SEQUENCE</scope>
    <source>
        <strain evidence="5">4287</strain>
    </source>
</reference>
<gene>
    <name evidence="5" type="ORF">FOXG_13326</name>
</gene>
<accession>A0A0J9WSL1</accession>
<evidence type="ECO:0000313" key="5">
    <source>
        <dbReference type="EMBL" id="KNB14472.1"/>
    </source>
</evidence>
<protein>
    <recommendedName>
        <fullName evidence="7">Acetyltransferase BOT5</fullName>
    </recommendedName>
</protein>
<evidence type="ECO:0000256" key="2">
    <source>
        <dbReference type="ARBA" id="ARBA00009861"/>
    </source>
</evidence>
<comment type="pathway">
    <text evidence="1">Secondary metabolite biosynthesis.</text>
</comment>
<dbReference type="GeneID" id="28954592"/>
<dbReference type="PANTHER" id="PTHR31896">
    <property type="entry name" value="FAMILY REGULATORY PROTEIN, PUTATIVE (AFU_ORTHOLOGUE AFUA_3G14730)-RELATED"/>
    <property type="match status" value="1"/>
</dbReference>
<dbReference type="Gene3D" id="3.30.559.10">
    <property type="entry name" value="Chloramphenicol acetyltransferase-like domain"/>
    <property type="match status" value="2"/>
</dbReference>
<evidence type="ECO:0008006" key="7">
    <source>
        <dbReference type="Google" id="ProtNLM"/>
    </source>
</evidence>
<dbReference type="RefSeq" id="XP_018252517.1">
    <property type="nucleotide sequence ID" value="XM_018393282.1"/>
</dbReference>
<dbReference type="VEuPathDB" id="FungiDB:FOXG_13326"/>
<evidence type="ECO:0000256" key="1">
    <source>
        <dbReference type="ARBA" id="ARBA00005179"/>
    </source>
</evidence>
<evidence type="ECO:0000256" key="3">
    <source>
        <dbReference type="ARBA" id="ARBA00022679"/>
    </source>
</evidence>
<dbReference type="InterPro" id="IPR051283">
    <property type="entry name" value="Sec_Metabolite_Acyltrans"/>
</dbReference>
<comment type="similarity">
    <text evidence="2">Belongs to the plant acyltransferase family.</text>
</comment>
<proteinExistence type="inferred from homology"/>
<dbReference type="EMBL" id="DS231714">
    <property type="protein sequence ID" value="KNB14472.1"/>
    <property type="molecule type" value="Genomic_DNA"/>
</dbReference>
<dbReference type="Pfam" id="PF02458">
    <property type="entry name" value="Transferase"/>
    <property type="match status" value="1"/>
</dbReference>